<dbReference type="AlphaFoldDB" id="A0A7M1W4X8"/>
<dbReference type="EMBL" id="MT898200">
    <property type="protein sequence ID" value="QOS21902.1"/>
    <property type="molecule type" value="Genomic_DNA"/>
</dbReference>
<organism evidence="2">
    <name type="scientific">Vibrio parahaemolyticus</name>
    <dbReference type="NCBI Taxonomy" id="670"/>
    <lineage>
        <taxon>Bacteria</taxon>
        <taxon>Pseudomonadati</taxon>
        <taxon>Pseudomonadota</taxon>
        <taxon>Gammaproteobacteria</taxon>
        <taxon>Vibrionales</taxon>
        <taxon>Vibrionaceae</taxon>
        <taxon>Vibrio</taxon>
    </lineage>
</organism>
<proteinExistence type="predicted"/>
<dbReference type="InterPro" id="IPR055259">
    <property type="entry name" value="YkvP/CgeB_Glyco_trans-like"/>
</dbReference>
<gene>
    <name evidence="2" type="ORF">VP389_00021</name>
</gene>
<evidence type="ECO:0000259" key="1">
    <source>
        <dbReference type="Pfam" id="PF13524"/>
    </source>
</evidence>
<reference evidence="2" key="1">
    <citation type="submission" date="2020-08" db="EMBL/GenBank/DDBJ databases">
        <title>Genetic structure, function and evolution of capsule biosynthesis loci in Vibrio parahaemolyticus.</title>
        <authorList>
            <person name="Li L."/>
            <person name="Bian S."/>
        </authorList>
    </citation>
    <scope>NUCLEOTIDE SEQUENCE</scope>
    <source>
        <strain evidence="2">VP389</strain>
    </source>
</reference>
<protein>
    <recommendedName>
        <fullName evidence="1">Spore protein YkvP/CgeB glycosyl transferase-like domain-containing protein</fullName>
    </recommendedName>
</protein>
<feature type="domain" description="Spore protein YkvP/CgeB glycosyl transferase-like" evidence="1">
    <location>
        <begin position="217"/>
        <end position="279"/>
    </location>
</feature>
<name>A0A7M1W4X8_VIBPH</name>
<accession>A0A7M1W4X8</accession>
<dbReference type="Pfam" id="PF13524">
    <property type="entry name" value="Glyco_trans_1_2"/>
    <property type="match status" value="1"/>
</dbReference>
<sequence>MKNILIIGYEFHGYNKELAQRVSTEFNVDLIEHRQIFEYLTFGRTVYLMYAAMLKVLRMDLIRRKLYRFIVAMYDSQFLKFLLEKITRYDYDVVLIVGTRELSGRTLKELKNTVCSKRWVLFKWDAESRFELKHIHHHFDKVYSFQRSDAKEGVDYLPNFHFIQPNEVETKSIDIVAISIFDKHRYETYMDFLQNNPTELHFSRFISSKCNNLHSPYVVNEKVAREEVIGLYKKSKYVFDFSPKGQSGMSQRVLEALACGCIVITDNEDALSNFHHTGQVIRPSDFKSYDYVSYGAKGEALVFDAYYKNWIRIVSGIASTH</sequence>
<evidence type="ECO:0000313" key="2">
    <source>
        <dbReference type="EMBL" id="QOS21902.1"/>
    </source>
</evidence>